<evidence type="ECO:0000256" key="2">
    <source>
        <dbReference type="SAM" id="MobiDB-lite"/>
    </source>
</evidence>
<feature type="compositionally biased region" description="Low complexity" evidence="2">
    <location>
        <begin position="830"/>
        <end position="855"/>
    </location>
</feature>
<dbReference type="CDD" id="cd24049">
    <property type="entry name" value="ASKHA_NBD_PilM"/>
    <property type="match status" value="1"/>
</dbReference>
<dbReference type="Pfam" id="PF11104">
    <property type="entry name" value="PilM_2"/>
    <property type="match status" value="1"/>
</dbReference>
<dbReference type="SUPFAM" id="SSF53067">
    <property type="entry name" value="Actin-like ATPase domain"/>
    <property type="match status" value="2"/>
</dbReference>
<reference evidence="3 4" key="1">
    <citation type="submission" date="2019-08" db="EMBL/GenBank/DDBJ databases">
        <title>Deep-cultivation of Planctomycetes and their phenomic and genomic characterization uncovers novel biology.</title>
        <authorList>
            <person name="Wiegand S."/>
            <person name="Jogler M."/>
            <person name="Boedeker C."/>
            <person name="Pinto D."/>
            <person name="Vollmers J."/>
            <person name="Rivas-Marin E."/>
            <person name="Kohn T."/>
            <person name="Peeters S.H."/>
            <person name="Heuer A."/>
            <person name="Rast P."/>
            <person name="Oberbeckmann S."/>
            <person name="Bunk B."/>
            <person name="Jeske O."/>
            <person name="Meyerdierks A."/>
            <person name="Storesund J.E."/>
            <person name="Kallscheuer N."/>
            <person name="Luecker S."/>
            <person name="Lage O.M."/>
            <person name="Pohl T."/>
            <person name="Merkel B.J."/>
            <person name="Hornburger P."/>
            <person name="Mueller R.-W."/>
            <person name="Bruemmer F."/>
            <person name="Labrenz M."/>
            <person name="Spormann A.M."/>
            <person name="Op den Camp H."/>
            <person name="Overmann J."/>
            <person name="Amann R."/>
            <person name="Jetten M.S.M."/>
            <person name="Mascher T."/>
            <person name="Medema M.H."/>
            <person name="Devos D.P."/>
            <person name="Kaster A.-K."/>
            <person name="Ovreas L."/>
            <person name="Rohde M."/>
            <person name="Galperin M.Y."/>
            <person name="Jogler C."/>
        </authorList>
    </citation>
    <scope>NUCLEOTIDE SEQUENCE [LARGE SCALE GENOMIC DNA]</scope>
    <source>
        <strain evidence="3 4">OJF2</strain>
    </source>
</reference>
<proteinExistence type="predicted"/>
<dbReference type="EMBL" id="CP042997">
    <property type="protein sequence ID" value="QEH36974.1"/>
    <property type="molecule type" value="Genomic_DNA"/>
</dbReference>
<feature type="compositionally biased region" description="Pro residues" evidence="2">
    <location>
        <begin position="856"/>
        <end position="865"/>
    </location>
</feature>
<dbReference type="KEGG" id="agv:OJF2_55590"/>
<dbReference type="RefSeq" id="WP_148596597.1">
    <property type="nucleotide sequence ID" value="NZ_CP042997.1"/>
</dbReference>
<dbReference type="Proteomes" id="UP000324233">
    <property type="component" value="Chromosome"/>
</dbReference>
<feature type="region of interest" description="Disordered" evidence="2">
    <location>
        <begin position="610"/>
        <end position="642"/>
    </location>
</feature>
<dbReference type="Gene3D" id="3.30.1490.300">
    <property type="match status" value="1"/>
</dbReference>
<evidence type="ECO:0000313" key="3">
    <source>
        <dbReference type="EMBL" id="QEH36974.1"/>
    </source>
</evidence>
<keyword evidence="1" id="KW-0175">Coiled coil</keyword>
<dbReference type="InterPro" id="IPR005883">
    <property type="entry name" value="PilM"/>
</dbReference>
<protein>
    <submittedName>
        <fullName evidence="3">Competence protein A</fullName>
    </submittedName>
</protein>
<feature type="compositionally biased region" description="Polar residues" evidence="2">
    <location>
        <begin position="610"/>
        <end position="622"/>
    </location>
</feature>
<dbReference type="AlphaFoldDB" id="A0A5B9W9N4"/>
<dbReference type="InterPro" id="IPR043129">
    <property type="entry name" value="ATPase_NBD"/>
</dbReference>
<keyword evidence="4" id="KW-1185">Reference proteome</keyword>
<dbReference type="OrthoDB" id="9768127at2"/>
<sequence>MAKIQAVWAIDIGQAALKALKLVPGPNPDEVVAEAFDFIEYPKILSQPDADPEELVREALATFTDRNDVKGSKVAIAVPGQAGLVKFIKLPPVEKKRIPDIVKFEAKQQIPFALDEVVWSYQQIGGDEEESDEEFTMAEVGLFAMKRDQITRAILPLTVAGIEVDIVQMSPIALYNYICFDQIKGSGSKDSVVVLDIGADNTDLIITDGTRIWQRNVPIGGNHFTRALTKELKLTFAKAEHLKRNATKAPDPRAIFTAMRGVFNDFTSEVNRSIGFYSSINRTAKIRKVIGLGNGFKLPGLQKFLQQNLSSEVEKVDAFTRLAGDEVKAAPQFQENLASFAVAYGLGVQGLGKANLSTNLLPPEIERVRLIRAKKPWALAASSLVMLGLGSLFILGPYRILASVSTPQYKAAVDKAKTVTKRGNDLKSAYEKAKGEWKAKFDEGKALVIDPNSRGLWPAFLKTFSEFVYDPLKDVYNLNPDNPADQETLDKLRVHIDVIRPVWREDVAADWFNEIDPKFKRLMHPYDAANPPSGKGWIIQVVGHHYNPYPSADQLKIVDLRDPRRVEFGPYQFITEKILHSLNSLDFRLFGVTHVALAWMMSDREWTSEKGSATNNLASNTVPLLPPATAPEGTESGGAGGMMGGGPMGSAYGSRGGMMAGGPGGGAYGKGGMMGGGPMGGAYGKGGMMGGGPMGGAYGGMMGAGRGMMGVGYGGQGGGADLKKSLKTLTRTDFLIQFLWTPVIPETLPDDPEQRKAKLEEQAAKIKDQVKDMMEKMTAAEKEKDSAAVKIPSMEEIEAASKKKSSEVDTAISNAVSKLAAPGAPGAPGTPGAPAAAAPGAPAAGTSGATPAGTPATPPASPPNQ</sequence>
<dbReference type="NCBIfam" id="TIGR01175">
    <property type="entry name" value="pilM"/>
    <property type="match status" value="1"/>
</dbReference>
<dbReference type="InterPro" id="IPR050696">
    <property type="entry name" value="FtsA/MreB"/>
</dbReference>
<evidence type="ECO:0000313" key="4">
    <source>
        <dbReference type="Proteomes" id="UP000324233"/>
    </source>
</evidence>
<evidence type="ECO:0000256" key="1">
    <source>
        <dbReference type="SAM" id="Coils"/>
    </source>
</evidence>
<gene>
    <name evidence="3" type="ORF">OJF2_55590</name>
</gene>
<feature type="region of interest" description="Disordered" evidence="2">
    <location>
        <begin position="819"/>
        <end position="865"/>
    </location>
</feature>
<dbReference type="PANTHER" id="PTHR32432:SF3">
    <property type="entry name" value="ETHANOLAMINE UTILIZATION PROTEIN EUTJ"/>
    <property type="match status" value="1"/>
</dbReference>
<accession>A0A5B9W9N4</accession>
<feature type="coiled-coil region" evidence="1">
    <location>
        <begin position="756"/>
        <end position="790"/>
    </location>
</feature>
<name>A0A5B9W9N4_9BACT</name>
<dbReference type="PANTHER" id="PTHR32432">
    <property type="entry name" value="CELL DIVISION PROTEIN FTSA-RELATED"/>
    <property type="match status" value="1"/>
</dbReference>
<dbReference type="Gene3D" id="3.30.420.40">
    <property type="match status" value="2"/>
</dbReference>
<organism evidence="3 4">
    <name type="scientific">Aquisphaera giovannonii</name>
    <dbReference type="NCBI Taxonomy" id="406548"/>
    <lineage>
        <taxon>Bacteria</taxon>
        <taxon>Pseudomonadati</taxon>
        <taxon>Planctomycetota</taxon>
        <taxon>Planctomycetia</taxon>
        <taxon>Isosphaerales</taxon>
        <taxon>Isosphaeraceae</taxon>
        <taxon>Aquisphaera</taxon>
    </lineage>
</organism>